<reference evidence="1 2" key="1">
    <citation type="submission" date="2009-10" db="EMBL/GenBank/DDBJ databases">
        <authorList>
            <person name="Weinstock G."/>
            <person name="Sodergren E."/>
            <person name="Clifton S."/>
            <person name="Fulton L."/>
            <person name="Fulton B."/>
            <person name="Courtney L."/>
            <person name="Fronick C."/>
            <person name="Harrison M."/>
            <person name="Strong C."/>
            <person name="Farmer C."/>
            <person name="Delahaunty K."/>
            <person name="Markovic C."/>
            <person name="Hall O."/>
            <person name="Minx P."/>
            <person name="Tomlinson C."/>
            <person name="Mitreva M."/>
            <person name="Nelson J."/>
            <person name="Hou S."/>
            <person name="Wollam A."/>
            <person name="Pepin K.H."/>
            <person name="Johnson M."/>
            <person name="Bhonagiri V."/>
            <person name="Nash W.E."/>
            <person name="Warren W."/>
            <person name="Chinwalla A."/>
            <person name="Mardis E.R."/>
            <person name="Wilson R.K."/>
        </authorList>
    </citation>
    <scope>NUCLEOTIDE SEQUENCE [LARGE SCALE GENOMIC DNA]</scope>
    <source>
        <strain evidence="1 2">ATCC 23970</strain>
    </source>
</reference>
<evidence type="ECO:0000313" key="2">
    <source>
        <dbReference type="Proteomes" id="UP000003843"/>
    </source>
</evidence>
<name>D0WAF9_NEILA</name>
<proteinExistence type="predicted"/>
<comment type="caution">
    <text evidence="1">The sequence shown here is derived from an EMBL/GenBank/DDBJ whole genome shotgun (WGS) entry which is preliminary data.</text>
</comment>
<dbReference type="AlphaFoldDB" id="D0WAF9"/>
<sequence>MSDFPPQTAGFRMQRHFRDLTRGTASSSTAPHVVPRARLLPHKMTAAANGGVSTTGKEWR</sequence>
<accession>D0WAF9</accession>
<dbReference type="Proteomes" id="UP000003843">
    <property type="component" value="Unassembled WGS sequence"/>
</dbReference>
<protein>
    <submittedName>
        <fullName evidence="1">Uncharacterized protein</fullName>
    </submittedName>
</protein>
<organism evidence="1 2">
    <name type="scientific">Neisseria lactamica ATCC 23970</name>
    <dbReference type="NCBI Taxonomy" id="546265"/>
    <lineage>
        <taxon>Bacteria</taxon>
        <taxon>Pseudomonadati</taxon>
        <taxon>Pseudomonadota</taxon>
        <taxon>Betaproteobacteria</taxon>
        <taxon>Neisseriales</taxon>
        <taxon>Neisseriaceae</taxon>
        <taxon>Neisseria</taxon>
    </lineage>
</organism>
<gene>
    <name evidence="1" type="ORF">NEILACOT_04529</name>
</gene>
<evidence type="ECO:0000313" key="1">
    <source>
        <dbReference type="EMBL" id="EEZ75428.1"/>
    </source>
</evidence>
<dbReference type="EMBL" id="ACEQ02000017">
    <property type="protein sequence ID" value="EEZ75428.1"/>
    <property type="molecule type" value="Genomic_DNA"/>
</dbReference>